<dbReference type="InterPro" id="IPR023286">
    <property type="entry name" value="ABATE_dom_sf"/>
</dbReference>
<gene>
    <name evidence="2" type="ORF">J2S48_000024</name>
</gene>
<dbReference type="Pfam" id="PF07336">
    <property type="entry name" value="ABATE"/>
    <property type="match status" value="1"/>
</dbReference>
<reference evidence="2 3" key="1">
    <citation type="submission" date="2023-07" db="EMBL/GenBank/DDBJ databases">
        <title>Sequencing the genomes of 1000 actinobacteria strains.</title>
        <authorList>
            <person name="Klenk H.-P."/>
        </authorList>
    </citation>
    <scope>NUCLEOTIDE SEQUENCE [LARGE SCALE GENOMIC DNA]</scope>
    <source>
        <strain evidence="2 3">DSM 45554</strain>
    </source>
</reference>
<comment type="caution">
    <text evidence="2">The sequence shown here is derived from an EMBL/GenBank/DDBJ whole genome shotgun (WGS) entry which is preliminary data.</text>
</comment>
<dbReference type="EMBL" id="JAVDYE010000001">
    <property type="protein sequence ID" value="MDR7380509.1"/>
    <property type="molecule type" value="Genomic_DNA"/>
</dbReference>
<keyword evidence="3" id="KW-1185">Reference proteome</keyword>
<dbReference type="InterPro" id="IPR010852">
    <property type="entry name" value="ABATE"/>
</dbReference>
<evidence type="ECO:0000259" key="1">
    <source>
        <dbReference type="Pfam" id="PF11706"/>
    </source>
</evidence>
<name>A0ABU2CGR7_9MICO</name>
<accession>A0ABU2CGR7</accession>
<dbReference type="InterPro" id="IPR021005">
    <property type="entry name" value="Znf_CGNR"/>
</dbReference>
<dbReference type="SUPFAM" id="SSF160904">
    <property type="entry name" value="Jann2411-like"/>
    <property type="match status" value="1"/>
</dbReference>
<organism evidence="2 3">
    <name type="scientific">Promicromonospora iranensis</name>
    <dbReference type="NCBI Taxonomy" id="1105144"/>
    <lineage>
        <taxon>Bacteria</taxon>
        <taxon>Bacillati</taxon>
        <taxon>Actinomycetota</taxon>
        <taxon>Actinomycetes</taxon>
        <taxon>Micrococcales</taxon>
        <taxon>Promicromonosporaceae</taxon>
        <taxon>Promicromonospora</taxon>
    </lineage>
</organism>
<dbReference type="PANTHER" id="PTHR35525:SF3">
    <property type="entry name" value="BLL6575 PROTEIN"/>
    <property type="match status" value="1"/>
</dbReference>
<feature type="domain" description="Zinc finger CGNR" evidence="1">
    <location>
        <begin position="123"/>
        <end position="165"/>
    </location>
</feature>
<dbReference type="Gene3D" id="1.10.3300.10">
    <property type="entry name" value="Jann2411-like domain"/>
    <property type="match status" value="1"/>
</dbReference>
<evidence type="ECO:0000313" key="3">
    <source>
        <dbReference type="Proteomes" id="UP001183585"/>
    </source>
</evidence>
<dbReference type="Proteomes" id="UP001183585">
    <property type="component" value="Unassembled WGS sequence"/>
</dbReference>
<dbReference type="Pfam" id="PF11706">
    <property type="entry name" value="zf-CGNR"/>
    <property type="match status" value="1"/>
</dbReference>
<dbReference type="PANTHER" id="PTHR35525">
    <property type="entry name" value="BLL6575 PROTEIN"/>
    <property type="match status" value="1"/>
</dbReference>
<protein>
    <submittedName>
        <fullName evidence="2">RNA-binding Zn ribbon-like protein</fullName>
    </submittedName>
</protein>
<sequence>MDVVTREDEDLLLDLLNTTPVVDGERTDELADPDMAQEWAAGHGGAGGAGEIAALRRVRAAIQDVVRGAADPQTLEAHLERIELRPRLHDGTLGWELQAPTDEALAARVLLAWAVLGEREPGRLRPCANPECCRFLHDRSNANTARWCSMALCGNRFKARRHYRRTRKPGA</sequence>
<dbReference type="RefSeq" id="WP_274992631.1">
    <property type="nucleotide sequence ID" value="NZ_JAJQQP010000002.1"/>
</dbReference>
<evidence type="ECO:0000313" key="2">
    <source>
        <dbReference type="EMBL" id="MDR7380509.1"/>
    </source>
</evidence>
<proteinExistence type="predicted"/>